<name>A0A3S4YII9_9SPHI</name>
<organism evidence="4 5">
    <name type="scientific">Mucilaginibacter gilvus</name>
    <dbReference type="NCBI Taxonomy" id="2305909"/>
    <lineage>
        <taxon>Bacteria</taxon>
        <taxon>Pseudomonadati</taxon>
        <taxon>Bacteroidota</taxon>
        <taxon>Sphingobacteriia</taxon>
        <taxon>Sphingobacteriales</taxon>
        <taxon>Sphingobacteriaceae</taxon>
        <taxon>Mucilaginibacter</taxon>
    </lineage>
</organism>
<accession>A0A3S4YII9</accession>
<feature type="domain" description="N-acetyltransferase" evidence="3">
    <location>
        <begin position="1"/>
        <end position="165"/>
    </location>
</feature>
<dbReference type="Gene3D" id="3.40.630.30">
    <property type="match status" value="1"/>
</dbReference>
<evidence type="ECO:0000259" key="3">
    <source>
        <dbReference type="PROSITE" id="PS51186"/>
    </source>
</evidence>
<dbReference type="RefSeq" id="WP_128533035.1">
    <property type="nucleotide sequence ID" value="NZ_SBIW01000002.1"/>
</dbReference>
<evidence type="ECO:0000313" key="4">
    <source>
        <dbReference type="EMBL" id="RWY55920.1"/>
    </source>
</evidence>
<dbReference type="SUPFAM" id="SSF55729">
    <property type="entry name" value="Acyl-CoA N-acyltransferases (Nat)"/>
    <property type="match status" value="1"/>
</dbReference>
<evidence type="ECO:0000256" key="2">
    <source>
        <dbReference type="ARBA" id="ARBA00023315"/>
    </source>
</evidence>
<keyword evidence="5" id="KW-1185">Reference proteome</keyword>
<dbReference type="Pfam" id="PF13673">
    <property type="entry name" value="Acetyltransf_10"/>
    <property type="match status" value="1"/>
</dbReference>
<dbReference type="PROSITE" id="PS51186">
    <property type="entry name" value="GNAT"/>
    <property type="match status" value="1"/>
</dbReference>
<evidence type="ECO:0000256" key="1">
    <source>
        <dbReference type="ARBA" id="ARBA00022679"/>
    </source>
</evidence>
<keyword evidence="1 4" id="KW-0808">Transferase</keyword>
<dbReference type="Proteomes" id="UP000286701">
    <property type="component" value="Unassembled WGS sequence"/>
</dbReference>
<gene>
    <name evidence="4" type="ORF">EPL05_05980</name>
</gene>
<comment type="caution">
    <text evidence="4">The sequence shown here is derived from an EMBL/GenBank/DDBJ whole genome shotgun (WGS) entry which is preliminary data.</text>
</comment>
<keyword evidence="2" id="KW-0012">Acyltransferase</keyword>
<dbReference type="AlphaFoldDB" id="A0A3S4YII9"/>
<dbReference type="PANTHER" id="PTHR43877:SF2">
    <property type="entry name" value="AMINOALKYLPHOSPHONATE N-ACETYLTRANSFERASE-RELATED"/>
    <property type="match status" value="1"/>
</dbReference>
<evidence type="ECO:0000313" key="5">
    <source>
        <dbReference type="Proteomes" id="UP000286701"/>
    </source>
</evidence>
<dbReference type="EMBL" id="SBIW01000002">
    <property type="protein sequence ID" value="RWY55920.1"/>
    <property type="molecule type" value="Genomic_DNA"/>
</dbReference>
<proteinExistence type="predicted"/>
<dbReference type="PANTHER" id="PTHR43877">
    <property type="entry name" value="AMINOALKYLPHOSPHONATE N-ACETYLTRANSFERASE-RELATED-RELATED"/>
    <property type="match status" value="1"/>
</dbReference>
<dbReference type="InterPro" id="IPR000182">
    <property type="entry name" value="GNAT_dom"/>
</dbReference>
<dbReference type="InterPro" id="IPR050832">
    <property type="entry name" value="Bact_Acetyltransf"/>
</dbReference>
<dbReference type="InterPro" id="IPR016181">
    <property type="entry name" value="Acyl_CoA_acyltransferase"/>
</dbReference>
<reference evidence="4 5" key="1">
    <citation type="submission" date="2019-01" db="EMBL/GenBank/DDBJ databases">
        <title>Mucilaginibacter antarcticum sp. nov., isolated from antarctic soil.</title>
        <authorList>
            <person name="Yan Y.-Q."/>
            <person name="Du Z.-J."/>
        </authorList>
    </citation>
    <scope>NUCLEOTIDE SEQUENCE [LARGE SCALE GENOMIC DNA]</scope>
    <source>
        <strain evidence="4 5">F01003</strain>
    </source>
</reference>
<dbReference type="OrthoDB" id="9800604at2"/>
<protein>
    <submittedName>
        <fullName evidence="4">GNAT family N-acetyltransferase</fullName>
    </submittedName>
</protein>
<dbReference type="GO" id="GO:0016747">
    <property type="term" value="F:acyltransferase activity, transferring groups other than amino-acyl groups"/>
    <property type="evidence" value="ECO:0007669"/>
    <property type="project" value="InterPro"/>
</dbReference>
<dbReference type="CDD" id="cd04301">
    <property type="entry name" value="NAT_SF"/>
    <property type="match status" value="1"/>
</dbReference>
<sequence>MEIVIAKQEHLEIINRIANDTWPHTFGSILSKDQISYMLDWMYNPDALMRQTIELGHHFILASENGDYFGYASYELNYKQQTKTKIHKIYILPGSQGKGIGLLLMNYIENAALQAKNISLSLNVNKDNSAVIFYQRVGFEITGREDIDIGDGFIMEDIVMVKQIG</sequence>